<reference evidence="1 2" key="1">
    <citation type="submission" date="2024-04" db="EMBL/GenBank/DDBJ databases">
        <title>Novel species of the genus Ideonella isolated from streams.</title>
        <authorList>
            <person name="Lu H."/>
        </authorList>
    </citation>
    <scope>NUCLEOTIDE SEQUENCE [LARGE SCALE GENOMIC DNA]</scope>
    <source>
        <strain evidence="1 2">LYT19W</strain>
    </source>
</reference>
<proteinExistence type="predicted"/>
<name>A0ABU9C7K0_9BURK</name>
<sequence length="73" mass="7929">MKTTLIGGPCHLQVVEVALAAQSFESLVGGLLQRYTRRLWMDGNGSAVKAFYVHVDLSDGEADVLMMMQAMAV</sequence>
<protein>
    <submittedName>
        <fullName evidence="1">Uncharacterized protein</fullName>
    </submittedName>
</protein>
<keyword evidence="2" id="KW-1185">Reference proteome</keyword>
<evidence type="ECO:0000313" key="2">
    <source>
        <dbReference type="Proteomes" id="UP001379945"/>
    </source>
</evidence>
<accession>A0ABU9C7K0</accession>
<dbReference type="RefSeq" id="WP_341398533.1">
    <property type="nucleotide sequence ID" value="NZ_JBBUTI010000005.1"/>
</dbReference>
<dbReference type="EMBL" id="JBBUTI010000005">
    <property type="protein sequence ID" value="MEK8046245.1"/>
    <property type="molecule type" value="Genomic_DNA"/>
</dbReference>
<comment type="caution">
    <text evidence="1">The sequence shown here is derived from an EMBL/GenBank/DDBJ whole genome shotgun (WGS) entry which is preliminary data.</text>
</comment>
<gene>
    <name evidence="1" type="ORF">AACH00_07825</name>
</gene>
<organism evidence="1 2">
    <name type="scientific">Ideonella margarita</name>
    <dbReference type="NCBI Taxonomy" id="2984191"/>
    <lineage>
        <taxon>Bacteria</taxon>
        <taxon>Pseudomonadati</taxon>
        <taxon>Pseudomonadota</taxon>
        <taxon>Betaproteobacteria</taxon>
        <taxon>Burkholderiales</taxon>
        <taxon>Sphaerotilaceae</taxon>
        <taxon>Ideonella</taxon>
    </lineage>
</organism>
<evidence type="ECO:0000313" key="1">
    <source>
        <dbReference type="EMBL" id="MEK8046245.1"/>
    </source>
</evidence>
<dbReference type="Proteomes" id="UP001379945">
    <property type="component" value="Unassembled WGS sequence"/>
</dbReference>